<organism evidence="4 5">
    <name type="scientific">Devosia nanyangense</name>
    <dbReference type="NCBI Taxonomy" id="1228055"/>
    <lineage>
        <taxon>Bacteria</taxon>
        <taxon>Pseudomonadati</taxon>
        <taxon>Pseudomonadota</taxon>
        <taxon>Alphaproteobacteria</taxon>
        <taxon>Hyphomicrobiales</taxon>
        <taxon>Devosiaceae</taxon>
        <taxon>Devosia</taxon>
    </lineage>
</organism>
<dbReference type="EMBL" id="JACRAF010000019">
    <property type="protein sequence ID" value="MBI4921391.1"/>
    <property type="molecule type" value="Genomic_DNA"/>
</dbReference>
<dbReference type="Pfam" id="PF01547">
    <property type="entry name" value="SBP_bac_1"/>
    <property type="match status" value="1"/>
</dbReference>
<reference evidence="4" key="1">
    <citation type="submission" date="2020-07" db="EMBL/GenBank/DDBJ databases">
        <title>Huge and variable diversity of episymbiotic CPR bacteria and DPANN archaea in groundwater ecosystems.</title>
        <authorList>
            <person name="He C.Y."/>
            <person name="Keren R."/>
            <person name="Whittaker M."/>
            <person name="Farag I.F."/>
            <person name="Doudna J."/>
            <person name="Cate J.H.D."/>
            <person name="Banfield J.F."/>
        </authorList>
    </citation>
    <scope>NUCLEOTIDE SEQUENCE</scope>
    <source>
        <strain evidence="4">NC_groundwater_1586_Pr3_B-0.1um_66_15</strain>
    </source>
</reference>
<dbReference type="Proteomes" id="UP000782610">
    <property type="component" value="Unassembled WGS sequence"/>
</dbReference>
<dbReference type="PANTHER" id="PTHR43649">
    <property type="entry name" value="ARABINOSE-BINDING PROTEIN-RELATED"/>
    <property type="match status" value="1"/>
</dbReference>
<dbReference type="SUPFAM" id="SSF53850">
    <property type="entry name" value="Periplasmic binding protein-like II"/>
    <property type="match status" value="1"/>
</dbReference>
<name>A0A933L0Q9_9HYPH</name>
<gene>
    <name evidence="4" type="ORF">HY834_06540</name>
</gene>
<keyword evidence="3" id="KW-0574">Periplasm</keyword>
<evidence type="ECO:0000256" key="1">
    <source>
        <dbReference type="ARBA" id="ARBA00004418"/>
    </source>
</evidence>
<protein>
    <submittedName>
        <fullName evidence="4">Carbohydrate ABC transporter substrate-binding protein</fullName>
    </submittedName>
</protein>
<proteinExistence type="inferred from homology"/>
<accession>A0A933L0Q9</accession>
<comment type="similarity">
    <text evidence="2">Belongs to the bacterial solute-binding protein 1 family.</text>
</comment>
<dbReference type="Gene3D" id="3.40.190.10">
    <property type="entry name" value="Periplasmic binding protein-like II"/>
    <property type="match status" value="2"/>
</dbReference>
<comment type="caution">
    <text evidence="4">The sequence shown here is derived from an EMBL/GenBank/DDBJ whole genome shotgun (WGS) entry which is preliminary data.</text>
</comment>
<dbReference type="InterPro" id="IPR006059">
    <property type="entry name" value="SBP"/>
</dbReference>
<evidence type="ECO:0000313" key="5">
    <source>
        <dbReference type="Proteomes" id="UP000782610"/>
    </source>
</evidence>
<dbReference type="AlphaFoldDB" id="A0A933L0Q9"/>
<evidence type="ECO:0000256" key="2">
    <source>
        <dbReference type="ARBA" id="ARBA00008520"/>
    </source>
</evidence>
<dbReference type="InterPro" id="IPR050490">
    <property type="entry name" value="Bact_solute-bd_prot1"/>
</dbReference>
<dbReference type="GO" id="GO:0042597">
    <property type="term" value="C:periplasmic space"/>
    <property type="evidence" value="ECO:0007669"/>
    <property type="project" value="UniProtKB-SubCell"/>
</dbReference>
<sequence length="444" mass="47528">MSENRIFGGATGLAVLDRRRALGLGVGFTATLLLGGRAGAQSTTVKFWDPGLFAVSADGILDKSKSFIYKAVEAYQAANPGETIEITETSGDLTATSNQFRAASIARNGPDMKSAYAGGNVLSFSQFLEPLDAVFSPEEQAKISGWDTVRDGYKTDGNILALPYGAGSYFYVFYRPSLFKQAGVEFVEPKTWEEMLDLGDKLKAGGVNPFWVCNQEGYVGAWVLAALGGGQLGANAFTEMVLRNQPINSPGMIEAYKGFAQLFARGLTNPDAGQVGNGEAVSGFAQGKGAMTIGGSWSNSELLDTLGDDVDMFPIPTLASAKEPGVLAGGPNIAVFVTNYAANKDGAFKFLKYLAEAKTIDLYVQLTQVEPSNHKDADPSLITNRLLREQGERIKSVKTVYPFDNIMPQPVIDLFYRVNATVFTGAQTAEDAVAQLQAEFDKQG</sequence>
<evidence type="ECO:0000256" key="3">
    <source>
        <dbReference type="ARBA" id="ARBA00022764"/>
    </source>
</evidence>
<comment type="subcellular location">
    <subcellularLocation>
        <location evidence="1">Periplasm</location>
    </subcellularLocation>
</comment>
<evidence type="ECO:0000313" key="4">
    <source>
        <dbReference type="EMBL" id="MBI4921391.1"/>
    </source>
</evidence>